<reference evidence="8" key="2">
    <citation type="submission" date="2025-09" db="UniProtKB">
        <authorList>
            <consortium name="Ensembl"/>
        </authorList>
    </citation>
    <scope>IDENTIFICATION</scope>
</reference>
<dbReference type="GO" id="GO:0008017">
    <property type="term" value="F:microtubule binding"/>
    <property type="evidence" value="ECO:0007669"/>
    <property type="project" value="TreeGrafter"/>
</dbReference>
<accession>A0A671P9I5</accession>
<evidence type="ECO:0000256" key="4">
    <source>
        <dbReference type="ARBA" id="ARBA00022833"/>
    </source>
</evidence>
<dbReference type="Ensembl" id="ENSSANT00000058909.1">
    <property type="protein sequence ID" value="ENSSANP00000055357.1"/>
    <property type="gene ID" value="ENSSANG00000027722.1"/>
</dbReference>
<dbReference type="GO" id="GO:0000776">
    <property type="term" value="C:kinetochore"/>
    <property type="evidence" value="ECO:0007669"/>
    <property type="project" value="TreeGrafter"/>
</dbReference>
<keyword evidence="4" id="KW-0862">Zinc</keyword>
<evidence type="ECO:0000256" key="1">
    <source>
        <dbReference type="ARBA" id="ARBA00004123"/>
    </source>
</evidence>
<dbReference type="PANTHER" id="PTHR23215:SF0">
    <property type="entry name" value="BUB3-INTERACTING AND GLEBS MOTIF-CONTAINING PROTEIN ZNF207"/>
    <property type="match status" value="1"/>
</dbReference>
<name>A0A671P9I5_9TELE</name>
<evidence type="ECO:0000313" key="9">
    <source>
        <dbReference type="Proteomes" id="UP000472260"/>
    </source>
</evidence>
<feature type="domain" description="C2H2-type" evidence="7">
    <location>
        <begin position="13"/>
        <end position="34"/>
    </location>
</feature>
<keyword evidence="5" id="KW-0539">Nucleus</keyword>
<feature type="region of interest" description="Disordered" evidence="6">
    <location>
        <begin position="186"/>
        <end position="216"/>
    </location>
</feature>
<dbReference type="GO" id="GO:0008608">
    <property type="term" value="P:attachment of spindle microtubules to kinetochore"/>
    <property type="evidence" value="ECO:0007669"/>
    <property type="project" value="TreeGrafter"/>
</dbReference>
<keyword evidence="2" id="KW-0479">Metal-binding</keyword>
<evidence type="ECO:0000313" key="8">
    <source>
        <dbReference type="Ensembl" id="ENSSANP00000055357.1"/>
    </source>
</evidence>
<dbReference type="GO" id="GO:0090307">
    <property type="term" value="P:mitotic spindle assembly"/>
    <property type="evidence" value="ECO:0007669"/>
    <property type="project" value="TreeGrafter"/>
</dbReference>
<gene>
    <name evidence="8" type="primary">LOC107698690</name>
</gene>
<dbReference type="GO" id="GO:0007094">
    <property type="term" value="P:mitotic spindle assembly checkpoint signaling"/>
    <property type="evidence" value="ECO:0007669"/>
    <property type="project" value="TreeGrafter"/>
</dbReference>
<dbReference type="PROSITE" id="PS00028">
    <property type="entry name" value="ZINC_FINGER_C2H2_1"/>
    <property type="match status" value="2"/>
</dbReference>
<reference evidence="8" key="1">
    <citation type="submission" date="2025-08" db="UniProtKB">
        <authorList>
            <consortium name="Ensembl"/>
        </authorList>
    </citation>
    <scope>IDENTIFICATION</scope>
</reference>
<organism evidence="8 9">
    <name type="scientific">Sinocyclocheilus anshuiensis</name>
    <dbReference type="NCBI Taxonomy" id="1608454"/>
    <lineage>
        <taxon>Eukaryota</taxon>
        <taxon>Metazoa</taxon>
        <taxon>Chordata</taxon>
        <taxon>Craniata</taxon>
        <taxon>Vertebrata</taxon>
        <taxon>Euteleostomi</taxon>
        <taxon>Actinopterygii</taxon>
        <taxon>Neopterygii</taxon>
        <taxon>Teleostei</taxon>
        <taxon>Ostariophysi</taxon>
        <taxon>Cypriniformes</taxon>
        <taxon>Cyprinidae</taxon>
        <taxon>Cyprininae</taxon>
        <taxon>Sinocyclocheilus</taxon>
    </lineage>
</organism>
<dbReference type="InterPro" id="IPR013087">
    <property type="entry name" value="Znf_C2H2_type"/>
</dbReference>
<feature type="domain" description="C2H2-type" evidence="7">
    <location>
        <begin position="37"/>
        <end position="58"/>
    </location>
</feature>
<keyword evidence="9" id="KW-1185">Reference proteome</keyword>
<evidence type="ECO:0000256" key="3">
    <source>
        <dbReference type="ARBA" id="ARBA00022771"/>
    </source>
</evidence>
<evidence type="ECO:0000256" key="5">
    <source>
        <dbReference type="ARBA" id="ARBA00023242"/>
    </source>
</evidence>
<feature type="compositionally biased region" description="Low complexity" evidence="6">
    <location>
        <begin position="223"/>
        <end position="233"/>
    </location>
</feature>
<proteinExistence type="predicted"/>
<dbReference type="GO" id="GO:1990047">
    <property type="term" value="C:spindle matrix"/>
    <property type="evidence" value="ECO:0007669"/>
    <property type="project" value="TreeGrafter"/>
</dbReference>
<feature type="region of interest" description="Disordered" evidence="6">
    <location>
        <begin position="223"/>
        <end position="242"/>
    </location>
</feature>
<evidence type="ECO:0000259" key="7">
    <source>
        <dbReference type="PROSITE" id="PS00028"/>
    </source>
</evidence>
<dbReference type="SMART" id="SM00355">
    <property type="entry name" value="ZnF_C2H2"/>
    <property type="match status" value="2"/>
</dbReference>
<evidence type="ECO:0000256" key="6">
    <source>
        <dbReference type="SAM" id="MobiDB-lite"/>
    </source>
</evidence>
<keyword evidence="3" id="KW-0863">Zinc-finger</keyword>
<dbReference type="CDD" id="cd20908">
    <property type="entry name" value="SUF4-like"/>
    <property type="match status" value="1"/>
</dbReference>
<dbReference type="GO" id="GO:0008270">
    <property type="term" value="F:zinc ion binding"/>
    <property type="evidence" value="ECO:0007669"/>
    <property type="project" value="UniProtKB-KW"/>
</dbReference>
<protein>
    <submittedName>
        <fullName evidence="8">BUB3-interacting and GLEBS motif-containing protein ZNF207-like</fullName>
    </submittedName>
</protein>
<evidence type="ECO:0000256" key="2">
    <source>
        <dbReference type="ARBA" id="ARBA00022723"/>
    </source>
</evidence>
<dbReference type="PANTHER" id="PTHR23215">
    <property type="entry name" value="ZINC FINGER PROTEIN 207"/>
    <property type="match status" value="1"/>
</dbReference>
<comment type="subcellular location">
    <subcellularLocation>
        <location evidence="1">Nucleus</location>
    </subcellularLocation>
</comment>
<dbReference type="GO" id="GO:0005634">
    <property type="term" value="C:nucleus"/>
    <property type="evidence" value="ECO:0007669"/>
    <property type="project" value="UniProtKB-SubCell"/>
</dbReference>
<dbReference type="Proteomes" id="UP000472260">
    <property type="component" value="Unassembled WGS sequence"/>
</dbReference>
<dbReference type="AlphaFoldDB" id="A0A671P9I5"/>
<sequence>MGRKKKKQMKPWCWYCNRDFDDEKILIQHQKAKHFKCHICHKKLYTGPGLAIHCMQVHKETIDGVPNAIPGRIDIELEIYGMEGIPEKDMEERRRVLEQKTQGRTFKFLFTHLGCVSQKHRMPPMMPGVPPMMPGMPPVMHGMPPGMMPMSRMMPPTHGMPPMMPGMPPGIPPPMGHHPGIPHMAQAPPTIRPAVPATTVPTSQPSVSKPLFPSAGQVQQAGSGVAVSSSAPPSAAPKPTFPAYTQSSATAAANTSSTVAKAGTPVTSKPATLTTTSATSKLIHPDEDISLEELRAQLPCYQCKVPSAGQAHVTSPPVAPMGGVLPPLQGIPAQQPGVRHPMQGPFGAPLQGMPGYVPGGMPPYGQAPPMVPPYQGAPRPAIGMRPPVMSPGGRY</sequence>